<sequence length="235" mass="26541">MSSNDSGFPLEIPNELYGLILDFVCDENFLQEHPWLDHHPDNEPFTEVSSSPLRDLPALVISAVCTRWRSIALSSPAFWSKLRLELLFTDASTMSKGLASTLELYLQRSNHCPLYIDLNITGKLRNDSAVIPLASLTRCAQFWKSFRYRGDFRSLIHLQNFSQLHFPILENLDVRATGMVAGDLFTCFQNAPSLCAITATAKPGFFEAAELPLRHRLTSLDLIISSRCTRADLYE</sequence>
<organism evidence="1 2">
    <name type="scientific">Gymnopus androsaceus JB14</name>
    <dbReference type="NCBI Taxonomy" id="1447944"/>
    <lineage>
        <taxon>Eukaryota</taxon>
        <taxon>Fungi</taxon>
        <taxon>Dikarya</taxon>
        <taxon>Basidiomycota</taxon>
        <taxon>Agaricomycotina</taxon>
        <taxon>Agaricomycetes</taxon>
        <taxon>Agaricomycetidae</taxon>
        <taxon>Agaricales</taxon>
        <taxon>Marasmiineae</taxon>
        <taxon>Omphalotaceae</taxon>
        <taxon>Gymnopus</taxon>
    </lineage>
</organism>
<dbReference type="OrthoDB" id="3020747at2759"/>
<evidence type="ECO:0000313" key="2">
    <source>
        <dbReference type="Proteomes" id="UP000799118"/>
    </source>
</evidence>
<keyword evidence="2" id="KW-1185">Reference proteome</keyword>
<dbReference type="Proteomes" id="UP000799118">
    <property type="component" value="Unassembled WGS sequence"/>
</dbReference>
<proteinExistence type="predicted"/>
<accession>A0A6A4I7C2</accession>
<gene>
    <name evidence="1" type="ORF">BT96DRAFT_934073</name>
</gene>
<evidence type="ECO:0000313" key="1">
    <source>
        <dbReference type="EMBL" id="KAE9406609.1"/>
    </source>
</evidence>
<protein>
    <submittedName>
        <fullName evidence="1">Uncharacterized protein</fullName>
    </submittedName>
</protein>
<name>A0A6A4I7C2_9AGAR</name>
<dbReference type="AlphaFoldDB" id="A0A6A4I7C2"/>
<dbReference type="EMBL" id="ML769401">
    <property type="protein sequence ID" value="KAE9406609.1"/>
    <property type="molecule type" value="Genomic_DNA"/>
</dbReference>
<reference evidence="1" key="1">
    <citation type="journal article" date="2019" name="Environ. Microbiol.">
        <title>Fungal ecological strategies reflected in gene transcription - a case study of two litter decomposers.</title>
        <authorList>
            <person name="Barbi F."/>
            <person name="Kohler A."/>
            <person name="Barry K."/>
            <person name="Baskaran P."/>
            <person name="Daum C."/>
            <person name="Fauchery L."/>
            <person name="Ihrmark K."/>
            <person name="Kuo A."/>
            <person name="LaButti K."/>
            <person name="Lipzen A."/>
            <person name="Morin E."/>
            <person name="Grigoriev I.V."/>
            <person name="Henrissat B."/>
            <person name="Lindahl B."/>
            <person name="Martin F."/>
        </authorList>
    </citation>
    <scope>NUCLEOTIDE SEQUENCE</scope>
    <source>
        <strain evidence="1">JB14</strain>
    </source>
</reference>